<organism evidence="1 2">
    <name type="scientific">Coptis chinensis</name>
    <dbReference type="NCBI Taxonomy" id="261450"/>
    <lineage>
        <taxon>Eukaryota</taxon>
        <taxon>Viridiplantae</taxon>
        <taxon>Streptophyta</taxon>
        <taxon>Embryophyta</taxon>
        <taxon>Tracheophyta</taxon>
        <taxon>Spermatophyta</taxon>
        <taxon>Magnoliopsida</taxon>
        <taxon>Ranunculales</taxon>
        <taxon>Ranunculaceae</taxon>
        <taxon>Coptidoideae</taxon>
        <taxon>Coptis</taxon>
    </lineage>
</organism>
<proteinExistence type="predicted"/>
<name>A0A835I4X8_9MAGN</name>
<sequence>MTLTLWEGMTSAVPDDLMEQKNVVIVATSLKANNYQGRINLSSFSATKIYIDMDINNVNDFKQCFETTKVVVGLGDSIQSGSHLEQEQFYLKFSVVARSANNILAAFSSNSATKLTIALWGALTDEFPVNLLTQENVIVIATSLDARDFQGNTYQMKDFISGDV</sequence>
<reference evidence="1 2" key="1">
    <citation type="submission" date="2020-10" db="EMBL/GenBank/DDBJ databases">
        <title>The Coptis chinensis genome and diversification of protoberbering-type alkaloids.</title>
        <authorList>
            <person name="Wang B."/>
            <person name="Shu S."/>
            <person name="Song C."/>
            <person name="Liu Y."/>
        </authorList>
    </citation>
    <scope>NUCLEOTIDE SEQUENCE [LARGE SCALE GENOMIC DNA]</scope>
    <source>
        <strain evidence="1">HL-2020</strain>
        <tissue evidence="1">Leaf</tissue>
    </source>
</reference>
<gene>
    <name evidence="1" type="ORF">IFM89_017901</name>
</gene>
<dbReference type="Proteomes" id="UP000631114">
    <property type="component" value="Unassembled WGS sequence"/>
</dbReference>
<dbReference type="Gene3D" id="2.40.50.140">
    <property type="entry name" value="Nucleic acid-binding proteins"/>
    <property type="match status" value="1"/>
</dbReference>
<protein>
    <submittedName>
        <fullName evidence="1">Uncharacterized protein</fullName>
    </submittedName>
</protein>
<keyword evidence="2" id="KW-1185">Reference proteome</keyword>
<dbReference type="EMBL" id="JADFTS010000004">
    <property type="protein sequence ID" value="KAF9609702.1"/>
    <property type="molecule type" value="Genomic_DNA"/>
</dbReference>
<dbReference type="InterPro" id="IPR012340">
    <property type="entry name" value="NA-bd_OB-fold"/>
</dbReference>
<evidence type="ECO:0000313" key="1">
    <source>
        <dbReference type="EMBL" id="KAF9609702.1"/>
    </source>
</evidence>
<comment type="caution">
    <text evidence="1">The sequence shown here is derived from an EMBL/GenBank/DDBJ whole genome shotgun (WGS) entry which is preliminary data.</text>
</comment>
<dbReference type="SUPFAM" id="SSF50249">
    <property type="entry name" value="Nucleic acid-binding proteins"/>
    <property type="match status" value="1"/>
</dbReference>
<evidence type="ECO:0000313" key="2">
    <source>
        <dbReference type="Proteomes" id="UP000631114"/>
    </source>
</evidence>
<dbReference type="AlphaFoldDB" id="A0A835I4X8"/>
<accession>A0A835I4X8</accession>